<dbReference type="PANTHER" id="PTHR30189:SF1">
    <property type="entry name" value="LPS-ASSEMBLY PROTEIN LPTD"/>
    <property type="match status" value="1"/>
</dbReference>
<name>A0A8D5FUW4_9BACT</name>
<dbReference type="GO" id="GO:0043165">
    <property type="term" value="P:Gram-negative-bacterium-type cell outer membrane assembly"/>
    <property type="evidence" value="ECO:0007669"/>
    <property type="project" value="InterPro"/>
</dbReference>
<dbReference type="GO" id="GO:0015920">
    <property type="term" value="P:lipopolysaccharide transport"/>
    <property type="evidence" value="ECO:0007669"/>
    <property type="project" value="InterPro"/>
</dbReference>
<dbReference type="Pfam" id="PF04453">
    <property type="entry name" value="LptD"/>
    <property type="match status" value="1"/>
</dbReference>
<accession>A0A8D5FUW4</accession>
<dbReference type="GO" id="GO:1990351">
    <property type="term" value="C:transporter complex"/>
    <property type="evidence" value="ECO:0007669"/>
    <property type="project" value="TreeGrafter"/>
</dbReference>
<proteinExistence type="inferred from homology"/>
<evidence type="ECO:0000259" key="1">
    <source>
        <dbReference type="Pfam" id="PF04453"/>
    </source>
</evidence>
<reference evidence="2" key="1">
    <citation type="submission" date="2020-09" db="EMBL/GenBank/DDBJ databases">
        <title>Desulfogranum mesoprofundum gen. nov., sp. nov., a novel mesophilic, sulfate-reducing chemolithoautotroph isolated from a deep-sea hydrothermal vent chimney in the Suiyo Seamount.</title>
        <authorList>
            <person name="Hashimoto Y."/>
            <person name="Nakagawa S."/>
        </authorList>
    </citation>
    <scope>NUCLEOTIDE SEQUENCE</scope>
    <source>
        <strain evidence="2">KT2</strain>
    </source>
</reference>
<dbReference type="InterPro" id="IPR050218">
    <property type="entry name" value="LptD"/>
</dbReference>
<dbReference type="InterPro" id="IPR020889">
    <property type="entry name" value="LipoPS_assembly_LptD"/>
</dbReference>
<dbReference type="AlphaFoldDB" id="A0A8D5FUW4"/>
<gene>
    <name evidence="2" type="primary">lptD</name>
    <name evidence="2" type="ORF">DGMP_24890</name>
</gene>
<evidence type="ECO:0000313" key="3">
    <source>
        <dbReference type="Proteomes" id="UP000826725"/>
    </source>
</evidence>
<dbReference type="Proteomes" id="UP000826725">
    <property type="component" value="Chromosome"/>
</dbReference>
<dbReference type="KEGG" id="dbk:DGMP_24890"/>
<dbReference type="GO" id="GO:0009279">
    <property type="term" value="C:cell outer membrane"/>
    <property type="evidence" value="ECO:0007669"/>
    <property type="project" value="InterPro"/>
</dbReference>
<dbReference type="EMBL" id="AP024086">
    <property type="protein sequence ID" value="BCL61796.1"/>
    <property type="molecule type" value="Genomic_DNA"/>
</dbReference>
<dbReference type="HAMAP" id="MF_01411">
    <property type="entry name" value="LPS_assembly_LptD"/>
    <property type="match status" value="1"/>
</dbReference>
<feature type="domain" description="LptD C-terminal" evidence="1">
    <location>
        <begin position="342"/>
        <end position="711"/>
    </location>
</feature>
<organism evidence="2 3">
    <name type="scientific">Desulfomarina profundi</name>
    <dbReference type="NCBI Taxonomy" id="2772557"/>
    <lineage>
        <taxon>Bacteria</taxon>
        <taxon>Pseudomonadati</taxon>
        <taxon>Thermodesulfobacteriota</taxon>
        <taxon>Desulfobulbia</taxon>
        <taxon>Desulfobulbales</taxon>
        <taxon>Desulfobulbaceae</taxon>
        <taxon>Desulfomarina</taxon>
    </lineage>
</organism>
<dbReference type="PANTHER" id="PTHR30189">
    <property type="entry name" value="LPS-ASSEMBLY PROTEIN"/>
    <property type="match status" value="1"/>
</dbReference>
<protein>
    <submittedName>
        <fullName evidence="2">LPS-assembly protein LptD</fullName>
    </submittedName>
</protein>
<dbReference type="InterPro" id="IPR007543">
    <property type="entry name" value="LptD_C"/>
</dbReference>
<keyword evidence="3" id="KW-1185">Reference proteome</keyword>
<evidence type="ECO:0000313" key="2">
    <source>
        <dbReference type="EMBL" id="BCL61796.1"/>
    </source>
</evidence>
<sequence length="771" mass="88613">MPSRFPQLLNLRRIFIVISSLLLTGVTQQVLAEKLATEQWDISADKVVRYENPSSIVAKGNVILEKKERIPAARHTTAAKTTEWAELLEEATPVKEITADEISDETEPRYKTTVTIRADWIVYDIELESIKAKGNVQIITDEDKLFAEEGNIKLGNETGKFTNATILRKKNSLHLEGKSIEKTGFDTYRIKDGWVITCKLENNEAPPWSFSSSEANVRQNGYAFLKHAKFNIKNIPVFYTPYLVIPVKNTRQTGFLFPEFSQSSNGGFGFNLPFFLNISESMDATFFPQYHVKRGFMPGIEFRYVEKASDKGLFSANYLHDRLSDPSETQYYQDTGFTHTNKDRYWIRGKADHTFANVWQSRLDIDVVSDQDYLTEFKSGVTGFKKNHNQYLKTFGRGFQNETDKFRQNSLKILRSWNGMSLETNFLAINEADKNASDTNTPLWKLPSVDFSGAVPLSDSSFTLDWDADYVNYWREDGIGGHRVDLHPTLATPVPLSPYLESRAEVGLRDTFYYVKSYGDSEWDKDDTQNRFLLEFETEVATTLEKNFFHDDSGHRSGAHQVRPFIRYGYIQDIDQKDLPQFDKVDTIGEKNSISYGIDNFFNTFTYNKSGMEKLREYAYLKLQQSYDLRDEASDEPFSDIYTKLGWKPFKRADIYYRSFYDVYDNRFNSHTFEGDYTNSRGDSFGLDYSYKPSSDIEQVNGRIQARILANWIAGGEVKYSIAHEETDEATASLTYQALCWSVKFETKYTPADTTYLVLFKLANIGGIGIK</sequence>
<dbReference type="RefSeq" id="WP_228854218.1">
    <property type="nucleotide sequence ID" value="NZ_AP024086.1"/>
</dbReference>